<dbReference type="GO" id="GO:0004312">
    <property type="term" value="F:fatty acid synthase activity"/>
    <property type="evidence" value="ECO:0007669"/>
    <property type="project" value="TreeGrafter"/>
</dbReference>
<accession>A0A812W371</accession>
<dbReference type="CDD" id="cd00833">
    <property type="entry name" value="PKS"/>
    <property type="match status" value="1"/>
</dbReference>
<proteinExistence type="inferred from homology"/>
<dbReference type="InterPro" id="IPR016039">
    <property type="entry name" value="Thiolase-like"/>
</dbReference>
<dbReference type="InterPro" id="IPR014031">
    <property type="entry name" value="Ketoacyl_synth_C"/>
</dbReference>
<keyword evidence="2" id="KW-0597">Phosphoprotein</keyword>
<reference evidence="5" key="1">
    <citation type="submission" date="2021-02" db="EMBL/GenBank/DDBJ databases">
        <authorList>
            <person name="Dougan E. K."/>
            <person name="Rhodes N."/>
            <person name="Thang M."/>
            <person name="Chan C."/>
        </authorList>
    </citation>
    <scope>NUCLEOTIDE SEQUENCE</scope>
</reference>
<dbReference type="InterPro" id="IPR030834">
    <property type="entry name" value="PKS_assoc_dom"/>
</dbReference>
<organism evidence="5 6">
    <name type="scientific">Symbiodinium necroappetens</name>
    <dbReference type="NCBI Taxonomy" id="1628268"/>
    <lineage>
        <taxon>Eukaryota</taxon>
        <taxon>Sar</taxon>
        <taxon>Alveolata</taxon>
        <taxon>Dinophyceae</taxon>
        <taxon>Suessiales</taxon>
        <taxon>Symbiodiniaceae</taxon>
        <taxon>Symbiodinium</taxon>
    </lineage>
</organism>
<dbReference type="Pfam" id="PF02801">
    <property type="entry name" value="Ketoacyl-synt_C"/>
    <property type="match status" value="1"/>
</dbReference>
<dbReference type="Pfam" id="PF00109">
    <property type="entry name" value="ketoacyl-synt"/>
    <property type="match status" value="1"/>
</dbReference>
<dbReference type="PANTHER" id="PTHR43775:SF37">
    <property type="entry name" value="SI:DKEY-61P9.11"/>
    <property type="match status" value="1"/>
</dbReference>
<evidence type="ECO:0000256" key="1">
    <source>
        <dbReference type="ARBA" id="ARBA00022450"/>
    </source>
</evidence>
<keyword evidence="6" id="KW-1185">Reference proteome</keyword>
<dbReference type="Gene3D" id="3.40.47.10">
    <property type="match status" value="1"/>
</dbReference>
<evidence type="ECO:0000259" key="4">
    <source>
        <dbReference type="PROSITE" id="PS52004"/>
    </source>
</evidence>
<dbReference type="GO" id="GO:0006633">
    <property type="term" value="P:fatty acid biosynthetic process"/>
    <property type="evidence" value="ECO:0007669"/>
    <property type="project" value="TreeGrafter"/>
</dbReference>
<dbReference type="Proteomes" id="UP000601435">
    <property type="component" value="Unassembled WGS sequence"/>
</dbReference>
<protein>
    <submittedName>
        <fullName evidence="5">PpsC protein</fullName>
    </submittedName>
</protein>
<dbReference type="NCBIfam" id="TIGR04556">
    <property type="entry name" value="PKS_assoc"/>
    <property type="match status" value="1"/>
</dbReference>
<comment type="similarity">
    <text evidence="3">Belongs to the thiolase-like superfamily. Beta-ketoacyl-ACP synthases family.</text>
</comment>
<dbReference type="PANTHER" id="PTHR43775">
    <property type="entry name" value="FATTY ACID SYNTHASE"/>
    <property type="match status" value="1"/>
</dbReference>
<feature type="domain" description="Ketosynthase family 3 (KS3)" evidence="4">
    <location>
        <begin position="341"/>
        <end position="786"/>
    </location>
</feature>
<comment type="caution">
    <text evidence="5">The sequence shown here is derived from an EMBL/GenBank/DDBJ whole genome shotgun (WGS) entry which is preliminary data.</text>
</comment>
<name>A0A812W371_9DINO</name>
<sequence>MARRLPLEGKVVLVHGVDPGAVRRIDAEDDRPVPDVNGLTGLAISLAPGSARHYAVYFWDTGMSLAILPENLQETVPPLPEEGGFDLVFPAAEPESMLDFGLALGEIVEARGWAVVQLSHDDTLCEAACREARSLRRFAGLRQELIPDYLGHGVRGKVQFLSGQRGREEVNLHRFESDFNVVAQAVAANSWHNMGFRSVGERSPTLLWVPYATRREEFSMEGDPLNDDDIEEGHLEEHLQFLRRRRLCCMLWLESESGEIRLTPGPRRPERAVSLPIGRRKLLVYRGDRMTFSYKPSGRFVVLQSWVLEPPAKFQVGKLEGHPMMKAEAMGIMSGRPHPEGDRVHIMSVMCRLPGGGSGPDQYWSMLLDGTDGMLSIPSGRWDTEIYCTKEGDHDAPGKCYTIHGAFVANEEIFSFDNTFFDIPQEEAMFMSPSQRVVMEDGYTVLFRGGYNKESLRGRSIGVFLGDTGSDWSPFNPAEHVIYRGQERRTVTGAHATALTGHNTSVVPCRLSHALDLVGPSNTADTACSSSLVATGVAMQWLRPRSVGQLEHLNVGRLQEAVAGGICCQIGPATYIAMCGLHMLSTMGRCFTFNESGDGYARGEGCGLLYLKASATEVDMYDQLACLLGCCVNQDGRSASMTAPNGPSQQACIAGSMREAGNKASDINLAECHGTGTALGDPIEVGALKNVMHPRETTLALTSSKSNIGHLEGSAGIAGFLKCVLMLMAGTCPPNAHLYQLNPHLDVKGFPCLFDTEAIDPGLNSALTGVSSFGFGGTNGRCDIWGAARFGPNKCGKVMEAEVDQIYTLCPVTLGKIDHLTGEPLSRRLAAMRRGKRRADVLRDELARYDVSRLAYDGGFRYRQNPLPSRGEDDLLQDRNIFICGSWTGFKMEEMDKDGDNLFTTVITLSEERYDLFEMYVDEKEELCIFPAVDRAGQHIATEGPGVNKEHNRWIIDGRDTELAAGTVLQITFNFNPEQMAVAWREVGEKRRVLAAPRKSSYFVTGTCTKWRTVALKCADEANLQEWSGVLRIGQRGREDFQIWRDGDRLQAVYPSAPQATGTGEEACGPDEFGSGRYFQVRGRPGEEVELALYIEDGKVTVRTFTVESRRSRQWESVRGWARHSYSVVQPGGGPGIPMTMDPQQPGVFTSLVVVGQVFDKQAGAFCFQFQVAVDGDSRWVFFPKGPGGLSGEVIVNPPPCHGNGSDVAFTIFSPAPNRTLQTGFLVILVKTCPGLTHPLGLKRFCPECQGRRIEAVNISCCDICLEYSHVFSVQVGQRRAMTIG</sequence>
<dbReference type="EMBL" id="CAJNJA010032363">
    <property type="protein sequence ID" value="CAE7666438.1"/>
    <property type="molecule type" value="Genomic_DNA"/>
</dbReference>
<dbReference type="OrthoDB" id="329835at2759"/>
<dbReference type="SUPFAM" id="SSF53901">
    <property type="entry name" value="Thiolase-like"/>
    <property type="match status" value="1"/>
</dbReference>
<evidence type="ECO:0000313" key="6">
    <source>
        <dbReference type="Proteomes" id="UP000601435"/>
    </source>
</evidence>
<dbReference type="SMART" id="SM00825">
    <property type="entry name" value="PKS_KS"/>
    <property type="match status" value="1"/>
</dbReference>
<evidence type="ECO:0000256" key="3">
    <source>
        <dbReference type="RuleBase" id="RU003694"/>
    </source>
</evidence>
<dbReference type="InterPro" id="IPR050091">
    <property type="entry name" value="PKS_NRPS_Biosynth_Enz"/>
</dbReference>
<evidence type="ECO:0000313" key="5">
    <source>
        <dbReference type="EMBL" id="CAE7666438.1"/>
    </source>
</evidence>
<dbReference type="PROSITE" id="PS52004">
    <property type="entry name" value="KS3_2"/>
    <property type="match status" value="1"/>
</dbReference>
<dbReference type="InterPro" id="IPR014030">
    <property type="entry name" value="Ketoacyl_synth_N"/>
</dbReference>
<evidence type="ECO:0000256" key="2">
    <source>
        <dbReference type="ARBA" id="ARBA00022553"/>
    </source>
</evidence>
<keyword evidence="3" id="KW-0808">Transferase</keyword>
<keyword evidence="1" id="KW-0596">Phosphopantetheine</keyword>
<dbReference type="InterPro" id="IPR020841">
    <property type="entry name" value="PKS_Beta-ketoAc_synthase_dom"/>
</dbReference>
<gene>
    <name evidence="5" type="primary">ppsC</name>
    <name evidence="5" type="ORF">SNEC2469_LOCUS19034</name>
</gene>